<evidence type="ECO:0000313" key="2">
    <source>
        <dbReference type="Proteomes" id="UP000580839"/>
    </source>
</evidence>
<comment type="caution">
    <text evidence="1">The sequence shown here is derived from an EMBL/GenBank/DDBJ whole genome shotgun (WGS) entry which is preliminary data.</text>
</comment>
<reference evidence="1 2" key="1">
    <citation type="submission" date="2020-04" db="EMBL/GenBank/DDBJ databases">
        <title>Metagenomic profiling of ammonia- and methane-oxidizing microorganisms in a Dutch drinking water treatment plant.</title>
        <authorList>
            <person name="Poghosyan L."/>
            <person name="Leucker S."/>
        </authorList>
    </citation>
    <scope>NUCLEOTIDE SEQUENCE [LARGE SCALE GENOMIC DNA]</scope>
    <source>
        <strain evidence="1">S-RSF-IL-03</strain>
    </source>
</reference>
<dbReference type="Proteomes" id="UP000580839">
    <property type="component" value="Unassembled WGS sequence"/>
</dbReference>
<protein>
    <submittedName>
        <fullName evidence="1">Uncharacterized protein</fullName>
    </submittedName>
</protein>
<gene>
    <name evidence="1" type="ORF">HOP12_09855</name>
</gene>
<sequence length="56" mass="6514">SERSRSLFRSLARTLVFVHRKIGDDGEPEPEPRLPAEWRRVYENDGVVLYAWQAAS</sequence>
<dbReference type="AlphaFoldDB" id="A0A849SSV3"/>
<dbReference type="EMBL" id="JABFRW010000122">
    <property type="protein sequence ID" value="NOT34460.1"/>
    <property type="molecule type" value="Genomic_DNA"/>
</dbReference>
<name>A0A849SSV3_UNCEI</name>
<organism evidence="1 2">
    <name type="scientific">Eiseniibacteriota bacterium</name>
    <dbReference type="NCBI Taxonomy" id="2212470"/>
    <lineage>
        <taxon>Bacteria</taxon>
        <taxon>Candidatus Eiseniibacteriota</taxon>
    </lineage>
</organism>
<proteinExistence type="predicted"/>
<feature type="non-terminal residue" evidence="1">
    <location>
        <position position="1"/>
    </location>
</feature>
<evidence type="ECO:0000313" key="1">
    <source>
        <dbReference type="EMBL" id="NOT34460.1"/>
    </source>
</evidence>
<accession>A0A849SSV3</accession>